<evidence type="ECO:0000313" key="5">
    <source>
        <dbReference type="Proteomes" id="UP000250222"/>
    </source>
</evidence>
<protein>
    <submittedName>
        <fullName evidence="4">1-acyl-sn-glycerol-3-phosphate acyltransferase</fullName>
    </submittedName>
</protein>
<keyword evidence="2 4" id="KW-0012">Acyltransferase</keyword>
<keyword evidence="5" id="KW-1185">Reference proteome</keyword>
<reference evidence="4 5" key="1">
    <citation type="submission" date="2016-10" db="EMBL/GenBank/DDBJ databases">
        <authorList>
            <person name="Cai Z."/>
        </authorList>
    </citation>
    <scope>NUCLEOTIDE SEQUENCE [LARGE SCALE GENOMIC DNA]</scope>
    <source>
        <strain evidence="4 5">CGMCC 1.10826</strain>
    </source>
</reference>
<dbReference type="EMBL" id="UETB01000001">
    <property type="protein sequence ID" value="SSA36978.1"/>
    <property type="molecule type" value="Genomic_DNA"/>
</dbReference>
<proteinExistence type="predicted"/>
<organism evidence="4 5">
    <name type="scientific">Georgenia satyanarayanai</name>
    <dbReference type="NCBI Taxonomy" id="860221"/>
    <lineage>
        <taxon>Bacteria</taxon>
        <taxon>Bacillati</taxon>
        <taxon>Actinomycetota</taxon>
        <taxon>Actinomycetes</taxon>
        <taxon>Micrococcales</taxon>
        <taxon>Bogoriellaceae</taxon>
        <taxon>Georgenia</taxon>
    </lineage>
</organism>
<dbReference type="OrthoDB" id="9808424at2"/>
<dbReference type="PANTHER" id="PTHR10434">
    <property type="entry name" value="1-ACYL-SN-GLYCEROL-3-PHOSPHATE ACYLTRANSFERASE"/>
    <property type="match status" value="1"/>
</dbReference>
<feature type="domain" description="Phospholipid/glycerol acyltransferase" evidence="3">
    <location>
        <begin position="57"/>
        <end position="166"/>
    </location>
</feature>
<dbReference type="GO" id="GO:0003841">
    <property type="term" value="F:1-acylglycerol-3-phosphate O-acyltransferase activity"/>
    <property type="evidence" value="ECO:0007669"/>
    <property type="project" value="TreeGrafter"/>
</dbReference>
<dbReference type="GO" id="GO:0005886">
    <property type="term" value="C:plasma membrane"/>
    <property type="evidence" value="ECO:0007669"/>
    <property type="project" value="TreeGrafter"/>
</dbReference>
<gene>
    <name evidence="4" type="ORF">SAMN05216184_101633</name>
</gene>
<dbReference type="CDD" id="cd07989">
    <property type="entry name" value="LPLAT_AGPAT-like"/>
    <property type="match status" value="1"/>
</dbReference>
<evidence type="ECO:0000313" key="4">
    <source>
        <dbReference type="EMBL" id="SSA36978.1"/>
    </source>
</evidence>
<accession>A0A2Y9A0B7</accession>
<dbReference type="PANTHER" id="PTHR10434:SF11">
    <property type="entry name" value="1-ACYL-SN-GLYCEROL-3-PHOSPHATE ACYLTRANSFERASE"/>
    <property type="match status" value="1"/>
</dbReference>
<dbReference type="GO" id="GO:0006654">
    <property type="term" value="P:phosphatidic acid biosynthetic process"/>
    <property type="evidence" value="ECO:0007669"/>
    <property type="project" value="TreeGrafter"/>
</dbReference>
<keyword evidence="1 4" id="KW-0808">Transferase</keyword>
<dbReference type="Pfam" id="PF01553">
    <property type="entry name" value="Acyltransferase"/>
    <property type="match status" value="1"/>
</dbReference>
<dbReference type="InterPro" id="IPR002123">
    <property type="entry name" value="Plipid/glycerol_acylTrfase"/>
</dbReference>
<evidence type="ECO:0000259" key="3">
    <source>
        <dbReference type="SMART" id="SM00563"/>
    </source>
</evidence>
<sequence length="235" mass="25550">MSTARPAAQPSRGSRVKAEDIHRWGPVWSRRVGQFLDHVWWSTKVYGAENVPRTGPVIIASNHTGVIDGPLLHGAVPRGSHFIIKQEFWDSPLGFLMTLAGQIPVDRRNGRASLAVAQQMLHEGRVVGIFPEGNRGSGNVQSTRAGVAWLAVHGNAPVVPVACLGTRPAGKKVGYVPPPRSRLHIVFGEPIVLDTEKREGGNREVMTRAMEQIHRGLAAHVEDAVRQTGIPLPTH</sequence>
<dbReference type="Proteomes" id="UP000250222">
    <property type="component" value="Unassembled WGS sequence"/>
</dbReference>
<name>A0A2Y9A0B7_9MICO</name>
<evidence type="ECO:0000256" key="2">
    <source>
        <dbReference type="ARBA" id="ARBA00023315"/>
    </source>
</evidence>
<dbReference type="RefSeq" id="WP_110851097.1">
    <property type="nucleotide sequence ID" value="NZ_QKLZ01000001.1"/>
</dbReference>
<evidence type="ECO:0000256" key="1">
    <source>
        <dbReference type="ARBA" id="ARBA00022679"/>
    </source>
</evidence>
<dbReference type="AlphaFoldDB" id="A0A2Y9A0B7"/>
<dbReference type="SUPFAM" id="SSF69593">
    <property type="entry name" value="Glycerol-3-phosphate (1)-acyltransferase"/>
    <property type="match status" value="1"/>
</dbReference>
<dbReference type="SMART" id="SM00563">
    <property type="entry name" value="PlsC"/>
    <property type="match status" value="1"/>
</dbReference>